<dbReference type="Proteomes" id="UP000803844">
    <property type="component" value="Unassembled WGS sequence"/>
</dbReference>
<proteinExistence type="predicted"/>
<dbReference type="AlphaFoldDB" id="A0A9P4Y1F8"/>
<protein>
    <recommendedName>
        <fullName evidence="4">Secreted protein</fullName>
    </recommendedName>
</protein>
<feature type="signal peptide" evidence="1">
    <location>
        <begin position="1"/>
        <end position="16"/>
    </location>
</feature>
<sequence>MAFFCFYLFSFPTSLSLSSGSPALLFIPNSRRALWLAQIRGNAADFDVIFELEDLGLPSPSQSSSLTLIVPLQAAQLFARYQGRGWGCCVRLE</sequence>
<dbReference type="RefSeq" id="XP_040775720.1">
    <property type="nucleotide sequence ID" value="XM_040923499.1"/>
</dbReference>
<dbReference type="EMBL" id="MU032348">
    <property type="protein sequence ID" value="KAF3764759.1"/>
    <property type="molecule type" value="Genomic_DNA"/>
</dbReference>
<feature type="chain" id="PRO_5040318838" description="Secreted protein" evidence="1">
    <location>
        <begin position="17"/>
        <end position="93"/>
    </location>
</feature>
<evidence type="ECO:0008006" key="4">
    <source>
        <dbReference type="Google" id="ProtNLM"/>
    </source>
</evidence>
<accession>A0A9P4Y1F8</accession>
<gene>
    <name evidence="2" type="ORF">M406DRAFT_356656</name>
</gene>
<evidence type="ECO:0000313" key="3">
    <source>
        <dbReference type="Proteomes" id="UP000803844"/>
    </source>
</evidence>
<evidence type="ECO:0000313" key="2">
    <source>
        <dbReference type="EMBL" id="KAF3764759.1"/>
    </source>
</evidence>
<keyword evidence="3" id="KW-1185">Reference proteome</keyword>
<name>A0A9P4Y1F8_CRYP1</name>
<comment type="caution">
    <text evidence="2">The sequence shown here is derived from an EMBL/GenBank/DDBJ whole genome shotgun (WGS) entry which is preliminary data.</text>
</comment>
<organism evidence="2 3">
    <name type="scientific">Cryphonectria parasitica (strain ATCC 38755 / EP155)</name>
    <dbReference type="NCBI Taxonomy" id="660469"/>
    <lineage>
        <taxon>Eukaryota</taxon>
        <taxon>Fungi</taxon>
        <taxon>Dikarya</taxon>
        <taxon>Ascomycota</taxon>
        <taxon>Pezizomycotina</taxon>
        <taxon>Sordariomycetes</taxon>
        <taxon>Sordariomycetidae</taxon>
        <taxon>Diaporthales</taxon>
        <taxon>Cryphonectriaceae</taxon>
        <taxon>Cryphonectria-Endothia species complex</taxon>
        <taxon>Cryphonectria</taxon>
    </lineage>
</organism>
<dbReference type="GeneID" id="63840628"/>
<reference evidence="2" key="1">
    <citation type="journal article" date="2020" name="Phytopathology">
        <title>Genome sequence of the chestnut blight fungus Cryphonectria parasitica EP155: A fundamental resource for an archetypical invasive plant pathogen.</title>
        <authorList>
            <person name="Crouch J.A."/>
            <person name="Dawe A."/>
            <person name="Aerts A."/>
            <person name="Barry K."/>
            <person name="Churchill A.C.L."/>
            <person name="Grimwood J."/>
            <person name="Hillman B."/>
            <person name="Milgroom M.G."/>
            <person name="Pangilinan J."/>
            <person name="Smith M."/>
            <person name="Salamov A."/>
            <person name="Schmutz J."/>
            <person name="Yadav J."/>
            <person name="Grigoriev I.V."/>
            <person name="Nuss D."/>
        </authorList>
    </citation>
    <scope>NUCLEOTIDE SEQUENCE</scope>
    <source>
        <strain evidence="2">EP155</strain>
    </source>
</reference>
<keyword evidence="1" id="KW-0732">Signal</keyword>
<evidence type="ECO:0000256" key="1">
    <source>
        <dbReference type="SAM" id="SignalP"/>
    </source>
</evidence>